<dbReference type="EMBL" id="ML732202">
    <property type="protein sequence ID" value="KAB8074885.1"/>
    <property type="molecule type" value="Genomic_DNA"/>
</dbReference>
<organism evidence="3 4">
    <name type="scientific">Aspergillus leporis</name>
    <dbReference type="NCBI Taxonomy" id="41062"/>
    <lineage>
        <taxon>Eukaryota</taxon>
        <taxon>Fungi</taxon>
        <taxon>Dikarya</taxon>
        <taxon>Ascomycota</taxon>
        <taxon>Pezizomycotina</taxon>
        <taxon>Eurotiomycetes</taxon>
        <taxon>Eurotiomycetidae</taxon>
        <taxon>Eurotiales</taxon>
        <taxon>Aspergillaceae</taxon>
        <taxon>Aspergillus</taxon>
        <taxon>Aspergillus subgen. Circumdati</taxon>
    </lineage>
</organism>
<evidence type="ECO:0000256" key="2">
    <source>
        <dbReference type="ARBA" id="ARBA00023445"/>
    </source>
</evidence>
<dbReference type="OrthoDB" id="2735536at2759"/>
<dbReference type="InterPro" id="IPR036291">
    <property type="entry name" value="NAD(P)-bd_dom_sf"/>
</dbReference>
<evidence type="ECO:0000256" key="1">
    <source>
        <dbReference type="ARBA" id="ARBA00023002"/>
    </source>
</evidence>
<dbReference type="PANTHER" id="PTHR10366">
    <property type="entry name" value="NAD DEPENDENT EPIMERASE/DEHYDRATASE"/>
    <property type="match status" value="1"/>
</dbReference>
<gene>
    <name evidence="3" type="ORF">BDV29DRAFT_156144</name>
</gene>
<name>A0A5N5X4A6_9EURO</name>
<accession>A0A5N5X4A6</accession>
<dbReference type="Proteomes" id="UP000326565">
    <property type="component" value="Unassembled WGS sequence"/>
</dbReference>
<dbReference type="SUPFAM" id="SSF51735">
    <property type="entry name" value="NAD(P)-binding Rossmann-fold domains"/>
    <property type="match status" value="1"/>
</dbReference>
<sequence>MAQYHASKLAAHKAALYFISSTNPSFNTITIHPVFVFGRRLVQETADGLDGSSGNLFQSLFAETPSFGQFLGVHVDDVAEAHVKALDEGVKGFRSYLLSAKRRSWADVRDFVRERYPGVEFGLKGVDSVDSVDYTVDAGRAERELGLRFKGLEEMVGDVVDQQWELRGGK</sequence>
<evidence type="ECO:0008006" key="5">
    <source>
        <dbReference type="Google" id="ProtNLM"/>
    </source>
</evidence>
<dbReference type="InterPro" id="IPR050425">
    <property type="entry name" value="NAD(P)_dehydrat-like"/>
</dbReference>
<dbReference type="GO" id="GO:0016616">
    <property type="term" value="F:oxidoreductase activity, acting on the CH-OH group of donors, NAD or NADP as acceptor"/>
    <property type="evidence" value="ECO:0007669"/>
    <property type="project" value="TreeGrafter"/>
</dbReference>
<reference evidence="3 4" key="1">
    <citation type="submission" date="2019-04" db="EMBL/GenBank/DDBJ databases">
        <title>Friends and foes A comparative genomics study of 23 Aspergillus species from section Flavi.</title>
        <authorList>
            <consortium name="DOE Joint Genome Institute"/>
            <person name="Kjaerbolling I."/>
            <person name="Vesth T."/>
            <person name="Frisvad J.C."/>
            <person name="Nybo J.L."/>
            <person name="Theobald S."/>
            <person name="Kildgaard S."/>
            <person name="Isbrandt T."/>
            <person name="Kuo A."/>
            <person name="Sato A."/>
            <person name="Lyhne E.K."/>
            <person name="Kogle M.E."/>
            <person name="Wiebenga A."/>
            <person name="Kun R.S."/>
            <person name="Lubbers R.J."/>
            <person name="Makela M.R."/>
            <person name="Barry K."/>
            <person name="Chovatia M."/>
            <person name="Clum A."/>
            <person name="Daum C."/>
            <person name="Haridas S."/>
            <person name="He G."/>
            <person name="LaButti K."/>
            <person name="Lipzen A."/>
            <person name="Mondo S."/>
            <person name="Riley R."/>
            <person name="Salamov A."/>
            <person name="Simmons B.A."/>
            <person name="Magnuson J.K."/>
            <person name="Henrissat B."/>
            <person name="Mortensen U.H."/>
            <person name="Larsen T.O."/>
            <person name="Devries R.P."/>
            <person name="Grigoriev I.V."/>
            <person name="Machida M."/>
            <person name="Baker S.E."/>
            <person name="Andersen M.R."/>
        </authorList>
    </citation>
    <scope>NUCLEOTIDE SEQUENCE [LARGE SCALE GENOMIC DNA]</scope>
    <source>
        <strain evidence="3 4">CBS 151.66</strain>
    </source>
</reference>
<dbReference type="PANTHER" id="PTHR10366:SF812">
    <property type="entry name" value="VPS9 DOMAIN-CONTAINING PROTEIN"/>
    <property type="match status" value="1"/>
</dbReference>
<evidence type="ECO:0000313" key="3">
    <source>
        <dbReference type="EMBL" id="KAB8074885.1"/>
    </source>
</evidence>
<comment type="similarity">
    <text evidence="2">Belongs to the NAD(P)-dependent epimerase/dehydratase family. Dihydroflavonol-4-reductase subfamily.</text>
</comment>
<proteinExistence type="inferred from homology"/>
<dbReference type="Gene3D" id="3.40.50.720">
    <property type="entry name" value="NAD(P)-binding Rossmann-like Domain"/>
    <property type="match status" value="1"/>
</dbReference>
<keyword evidence="4" id="KW-1185">Reference proteome</keyword>
<evidence type="ECO:0000313" key="4">
    <source>
        <dbReference type="Proteomes" id="UP000326565"/>
    </source>
</evidence>
<protein>
    <recommendedName>
        <fullName evidence="5">NAD-dependent epimerase/dehydratase domain-containing protein</fullName>
    </recommendedName>
</protein>
<keyword evidence="1" id="KW-0560">Oxidoreductase</keyword>
<dbReference type="AlphaFoldDB" id="A0A5N5X4A6"/>